<protein>
    <submittedName>
        <fullName evidence="1">Uncharacterized protein</fullName>
    </submittedName>
</protein>
<evidence type="ECO:0000313" key="1">
    <source>
        <dbReference type="EMBL" id="PIO54322.1"/>
    </source>
</evidence>
<evidence type="ECO:0000313" key="2">
    <source>
        <dbReference type="Proteomes" id="UP000230423"/>
    </source>
</evidence>
<proteinExistence type="predicted"/>
<dbReference type="EMBL" id="KZ398287">
    <property type="protein sequence ID" value="PIO54322.1"/>
    <property type="molecule type" value="Genomic_DNA"/>
</dbReference>
<dbReference type="OrthoDB" id="5833770at2759"/>
<gene>
    <name evidence="1" type="ORF">TELCIR_24318</name>
</gene>
<keyword evidence="2" id="KW-1185">Reference proteome</keyword>
<accession>A0A2G9T9W5</accession>
<feature type="non-terminal residue" evidence="1">
    <location>
        <position position="1"/>
    </location>
</feature>
<sequence>VEGMGVHQVLRFSPGATVLFVPPEDAVVRHYRLTKGWTFFLKEAETFGSFEETYLASTLVDAIQLKVNDKVNQIFPNFQTKNYTDDNKVY</sequence>
<dbReference type="AlphaFoldDB" id="A0A2G9T9W5"/>
<dbReference type="Proteomes" id="UP000230423">
    <property type="component" value="Unassembled WGS sequence"/>
</dbReference>
<name>A0A2G9T9W5_TELCI</name>
<reference evidence="1 2" key="1">
    <citation type="submission" date="2015-09" db="EMBL/GenBank/DDBJ databases">
        <title>Draft genome of the parasitic nematode Teladorsagia circumcincta isolate WARC Sus (inbred).</title>
        <authorList>
            <person name="Mitreva M."/>
        </authorList>
    </citation>
    <scope>NUCLEOTIDE SEQUENCE [LARGE SCALE GENOMIC DNA]</scope>
    <source>
        <strain evidence="1 2">S</strain>
    </source>
</reference>
<organism evidence="1 2">
    <name type="scientific">Teladorsagia circumcincta</name>
    <name type="common">Brown stomach worm</name>
    <name type="synonym">Ostertagia circumcincta</name>
    <dbReference type="NCBI Taxonomy" id="45464"/>
    <lineage>
        <taxon>Eukaryota</taxon>
        <taxon>Metazoa</taxon>
        <taxon>Ecdysozoa</taxon>
        <taxon>Nematoda</taxon>
        <taxon>Chromadorea</taxon>
        <taxon>Rhabditida</taxon>
        <taxon>Rhabditina</taxon>
        <taxon>Rhabditomorpha</taxon>
        <taxon>Strongyloidea</taxon>
        <taxon>Trichostrongylidae</taxon>
        <taxon>Teladorsagia</taxon>
    </lineage>
</organism>